<feature type="transmembrane region" description="Helical" evidence="7">
    <location>
        <begin position="65"/>
        <end position="92"/>
    </location>
</feature>
<dbReference type="PaxDb" id="73239-Q7R852"/>
<dbReference type="InterPro" id="IPR002300">
    <property type="entry name" value="aa-tRNA-synth_Ia"/>
</dbReference>
<dbReference type="GO" id="GO:0006428">
    <property type="term" value="P:isoleucyl-tRNA aminoacylation"/>
    <property type="evidence" value="ECO:0007669"/>
    <property type="project" value="TreeGrafter"/>
</dbReference>
<evidence type="ECO:0000256" key="6">
    <source>
        <dbReference type="RuleBase" id="RU363035"/>
    </source>
</evidence>
<dbReference type="PANTHER" id="PTHR42780:SF1">
    <property type="entry name" value="ISOLEUCINE--TRNA LIGASE, CYTOPLASMIC"/>
    <property type="match status" value="1"/>
</dbReference>
<dbReference type="InterPro" id="IPR001412">
    <property type="entry name" value="aa-tRNA-synth_I_CS"/>
</dbReference>
<keyword evidence="3 6" id="KW-0067">ATP-binding</keyword>
<evidence type="ECO:0000256" key="1">
    <source>
        <dbReference type="ARBA" id="ARBA00022598"/>
    </source>
</evidence>
<keyword evidence="4 6" id="KW-0648">Protein biosynthesis</keyword>
<keyword evidence="5 6" id="KW-0030">Aminoacyl-tRNA synthetase</keyword>
<evidence type="ECO:0000256" key="7">
    <source>
        <dbReference type="SAM" id="Phobius"/>
    </source>
</evidence>
<keyword evidence="7" id="KW-1133">Transmembrane helix</keyword>
<dbReference type="SUPFAM" id="SSF141571">
    <property type="entry name" value="Pentapeptide repeat-like"/>
    <property type="match status" value="1"/>
</dbReference>
<accession>Q7R852</accession>
<sequence>MSLYKNNKNNIHLFKHNKTSNFISPVKNTYKFKVRLKENKKNIKDVIKESINLPMQLLPTVYDSFANCVLFGCVLFGCVLFGCVLFGCVLFGCVLFGCVLFGCVLFGCVLFGCVLFGCVLFGCVLFGCVLFGCVLFGCVLFGCVLFGCVLFGCVLFCPVLFCPVLCCPVLCCPGIRAFPQNSLTCEIKNGKKNKTNLKNDNLLKKENLLKNKTNLKKENLLQINEYTKSESFSKKKKKKNNKKYILSKLYNKLINKIKIIHDGPPYANNDIHIGHILNKIIKDIYLKFFLLKNFFVLLIHGFDSHGLPIEYNVMKLLKIKNIKDINLNDYPFNKIGSPDIYTNSPTDIFSKIRTLVKKKKINNLFYEKLFQKCTSMISQSEDVVMKKKIDNFKKLCKLYSSYFINKQFISLISYGIWGYWNYSYITFYKFYEQIQTNVFEKLLKKVT</sequence>
<dbReference type="InterPro" id="IPR014729">
    <property type="entry name" value="Rossmann-like_a/b/a_fold"/>
</dbReference>
<keyword evidence="10" id="KW-1185">Reference proteome</keyword>
<proteinExistence type="inferred from homology"/>
<keyword evidence="1 6" id="KW-0436">Ligase</keyword>
<gene>
    <name evidence="9" type="ORF">PY07371</name>
</gene>
<organism evidence="9 10">
    <name type="scientific">Plasmodium yoelii yoelii</name>
    <dbReference type="NCBI Taxonomy" id="73239"/>
    <lineage>
        <taxon>Eukaryota</taxon>
        <taxon>Sar</taxon>
        <taxon>Alveolata</taxon>
        <taxon>Apicomplexa</taxon>
        <taxon>Aconoidasida</taxon>
        <taxon>Haemosporida</taxon>
        <taxon>Plasmodiidae</taxon>
        <taxon>Plasmodium</taxon>
        <taxon>Plasmodium (Vinckeia)</taxon>
    </lineage>
</organism>
<dbReference type="Proteomes" id="UP000008553">
    <property type="component" value="Unassembled WGS sequence"/>
</dbReference>
<feature type="transmembrane region" description="Helical" evidence="7">
    <location>
        <begin position="104"/>
        <end position="131"/>
    </location>
</feature>
<dbReference type="InParanoid" id="Q7R852"/>
<dbReference type="InterPro" id="IPR023586">
    <property type="entry name" value="Ile-tRNA-ligase_type2"/>
</dbReference>
<evidence type="ECO:0000256" key="5">
    <source>
        <dbReference type="ARBA" id="ARBA00023146"/>
    </source>
</evidence>
<dbReference type="Pfam" id="PF00133">
    <property type="entry name" value="tRNA-synt_1"/>
    <property type="match status" value="1"/>
</dbReference>
<dbReference type="GO" id="GO:0004822">
    <property type="term" value="F:isoleucine-tRNA ligase activity"/>
    <property type="evidence" value="ECO:0007669"/>
    <property type="project" value="InterPro"/>
</dbReference>
<evidence type="ECO:0000313" key="10">
    <source>
        <dbReference type="Proteomes" id="UP000008553"/>
    </source>
</evidence>
<keyword evidence="7" id="KW-0812">Transmembrane</keyword>
<name>Q7R852_PLAYO</name>
<feature type="domain" description="Aminoacyl-tRNA synthetase class Ia" evidence="8">
    <location>
        <begin position="255"/>
        <end position="324"/>
    </location>
</feature>
<dbReference type="PROSITE" id="PS00178">
    <property type="entry name" value="AA_TRNA_LIGASE_I"/>
    <property type="match status" value="1"/>
</dbReference>
<feature type="transmembrane region" description="Helical" evidence="7">
    <location>
        <begin position="138"/>
        <end position="161"/>
    </location>
</feature>
<dbReference type="STRING" id="73239.Q7R852"/>
<dbReference type="EMBL" id="AABL01002686">
    <property type="protein sequence ID" value="EAA19784.1"/>
    <property type="molecule type" value="Genomic_DNA"/>
</dbReference>
<comment type="caution">
    <text evidence="9">The sequence shown here is derived from an EMBL/GenBank/DDBJ whole genome shotgun (WGS) entry which is preliminary data.</text>
</comment>
<dbReference type="AlphaFoldDB" id="Q7R852"/>
<dbReference type="Gene3D" id="2.160.20.80">
    <property type="entry name" value="E3 ubiquitin-protein ligase SopA"/>
    <property type="match status" value="1"/>
</dbReference>
<keyword evidence="2 6" id="KW-0547">Nucleotide-binding</keyword>
<protein>
    <submittedName>
        <fullName evidence="9">Isoleucyl-tRNA syntehtase-related</fullName>
    </submittedName>
</protein>
<evidence type="ECO:0000256" key="2">
    <source>
        <dbReference type="ARBA" id="ARBA00022741"/>
    </source>
</evidence>
<dbReference type="Gene3D" id="3.40.50.620">
    <property type="entry name" value="HUPs"/>
    <property type="match status" value="1"/>
</dbReference>
<evidence type="ECO:0000256" key="3">
    <source>
        <dbReference type="ARBA" id="ARBA00022840"/>
    </source>
</evidence>
<evidence type="ECO:0000256" key="4">
    <source>
        <dbReference type="ARBA" id="ARBA00022917"/>
    </source>
</evidence>
<keyword evidence="7" id="KW-0472">Membrane</keyword>
<comment type="similarity">
    <text evidence="6">Belongs to the class-I aminoacyl-tRNA synthetase family.</text>
</comment>
<dbReference type="GO" id="GO:0005524">
    <property type="term" value="F:ATP binding"/>
    <property type="evidence" value="ECO:0007669"/>
    <property type="project" value="UniProtKB-KW"/>
</dbReference>
<dbReference type="PANTHER" id="PTHR42780">
    <property type="entry name" value="SOLEUCYL-TRNA SYNTHETASE"/>
    <property type="match status" value="1"/>
</dbReference>
<dbReference type="SUPFAM" id="SSF52374">
    <property type="entry name" value="Nucleotidylyl transferase"/>
    <property type="match status" value="1"/>
</dbReference>
<evidence type="ECO:0000259" key="8">
    <source>
        <dbReference type="Pfam" id="PF00133"/>
    </source>
</evidence>
<reference evidence="9 10" key="1">
    <citation type="journal article" date="2002" name="Nature">
        <title>Genome sequence and comparative analysis of the model rodent malaria parasite Plasmodium yoelii yoelii.</title>
        <authorList>
            <person name="Carlton J.M."/>
            <person name="Angiuoli S.V."/>
            <person name="Suh B.B."/>
            <person name="Kooij T.W."/>
            <person name="Pertea M."/>
            <person name="Silva J.C."/>
            <person name="Ermolaeva M.D."/>
            <person name="Allen J.E."/>
            <person name="Selengut J.D."/>
            <person name="Koo H.L."/>
            <person name="Peterson J.D."/>
            <person name="Pop M."/>
            <person name="Kosack D.S."/>
            <person name="Shumway M.F."/>
            <person name="Bidwell S.L."/>
            <person name="Shallom S.J."/>
            <person name="van Aken S.E."/>
            <person name="Riedmuller S.B."/>
            <person name="Feldblyum T.V."/>
            <person name="Cho J.K."/>
            <person name="Quackenbush J."/>
            <person name="Sedegah M."/>
            <person name="Shoaibi A."/>
            <person name="Cummings L.M."/>
            <person name="Florens L."/>
            <person name="Yates J.R."/>
            <person name="Raine J.D."/>
            <person name="Sinden R.E."/>
            <person name="Harris M.A."/>
            <person name="Cunningham D.A."/>
            <person name="Preiser P.R."/>
            <person name="Bergman L.W."/>
            <person name="Vaidya A.B."/>
            <person name="van Lin L.H."/>
            <person name="Janse C.J."/>
            <person name="Waters A.P."/>
            <person name="Smith H.O."/>
            <person name="White O.R."/>
            <person name="Salzberg S.L."/>
            <person name="Venter J.C."/>
            <person name="Fraser C.M."/>
            <person name="Hoffman S.L."/>
            <person name="Gardner M.J."/>
            <person name="Carucci D.J."/>
        </authorList>
    </citation>
    <scope>NUCLEOTIDE SEQUENCE [LARGE SCALE GENOMIC DNA]</scope>
    <source>
        <strain evidence="9 10">17XNL</strain>
    </source>
</reference>
<evidence type="ECO:0000313" key="9">
    <source>
        <dbReference type="EMBL" id="EAA19784.1"/>
    </source>
</evidence>